<dbReference type="Proteomes" id="UP001175271">
    <property type="component" value="Unassembled WGS sequence"/>
</dbReference>
<proteinExistence type="predicted"/>
<organism evidence="2 3">
    <name type="scientific">Steinernema hermaphroditum</name>
    <dbReference type="NCBI Taxonomy" id="289476"/>
    <lineage>
        <taxon>Eukaryota</taxon>
        <taxon>Metazoa</taxon>
        <taxon>Ecdysozoa</taxon>
        <taxon>Nematoda</taxon>
        <taxon>Chromadorea</taxon>
        <taxon>Rhabditida</taxon>
        <taxon>Tylenchina</taxon>
        <taxon>Panagrolaimomorpha</taxon>
        <taxon>Strongyloidoidea</taxon>
        <taxon>Steinernematidae</taxon>
        <taxon>Steinernema</taxon>
    </lineage>
</organism>
<protein>
    <submittedName>
        <fullName evidence="2">Uncharacterized protein</fullName>
    </submittedName>
</protein>
<keyword evidence="3" id="KW-1185">Reference proteome</keyword>
<comment type="caution">
    <text evidence="2">The sequence shown here is derived from an EMBL/GenBank/DDBJ whole genome shotgun (WGS) entry which is preliminary data.</text>
</comment>
<name>A0AA39I1U4_9BILA</name>
<dbReference type="EMBL" id="JAUCMV010000002">
    <property type="protein sequence ID" value="KAK0414927.1"/>
    <property type="molecule type" value="Genomic_DNA"/>
</dbReference>
<feature type="region of interest" description="Disordered" evidence="1">
    <location>
        <begin position="1"/>
        <end position="22"/>
    </location>
</feature>
<dbReference type="AlphaFoldDB" id="A0AA39I1U4"/>
<accession>A0AA39I1U4</accession>
<evidence type="ECO:0000313" key="3">
    <source>
        <dbReference type="Proteomes" id="UP001175271"/>
    </source>
</evidence>
<evidence type="ECO:0000313" key="2">
    <source>
        <dbReference type="EMBL" id="KAK0414927.1"/>
    </source>
</evidence>
<evidence type="ECO:0000256" key="1">
    <source>
        <dbReference type="SAM" id="MobiDB-lite"/>
    </source>
</evidence>
<reference evidence="2" key="1">
    <citation type="submission" date="2023-06" db="EMBL/GenBank/DDBJ databases">
        <title>Genomic analysis of the entomopathogenic nematode Steinernema hermaphroditum.</title>
        <authorList>
            <person name="Schwarz E.M."/>
            <person name="Heppert J.K."/>
            <person name="Baniya A."/>
            <person name="Schwartz H.T."/>
            <person name="Tan C.-H."/>
            <person name="Antoshechkin I."/>
            <person name="Sternberg P.W."/>
            <person name="Goodrich-Blair H."/>
            <person name="Dillman A.R."/>
        </authorList>
    </citation>
    <scope>NUCLEOTIDE SEQUENCE</scope>
    <source>
        <strain evidence="2">PS9179</strain>
        <tissue evidence="2">Whole animal</tissue>
    </source>
</reference>
<gene>
    <name evidence="2" type="ORF">QR680_011681</name>
</gene>
<sequence length="172" mass="19021">MSGNALSPVKTNGLHLHSSSPSSSLANNMFVTVDAYFAPGFGNHSERTPAHLFCVVVIRGDCDLAEAPPGFARAVGNGSLRWTDRGRWNPGDRHWRRHGSELGRLFPRNVGIFKESDVLQAIGRIRAGKEELFLCKLNLPVRPFQEAPTRQVMLPVDFRYGGNEIYSAFLNG</sequence>